<dbReference type="VEuPathDB" id="TriTrypDB:TvY486_1115930"/>
<dbReference type="InterPro" id="IPR054549">
    <property type="entry name" value="UVB_sens_RUS_dom"/>
</dbReference>
<name>G0U926_TRYVY</name>
<evidence type="ECO:0000256" key="1">
    <source>
        <dbReference type="ARBA" id="ARBA00004370"/>
    </source>
</evidence>
<protein>
    <recommendedName>
        <fullName evidence="7">Protein root UVB sensitive/RUS domain-containing protein</fullName>
    </recommendedName>
</protein>
<feature type="non-terminal residue" evidence="8">
    <location>
        <position position="1"/>
    </location>
</feature>
<gene>
    <name evidence="8" type="ORF">TVY486_1115930</name>
</gene>
<evidence type="ECO:0000256" key="2">
    <source>
        <dbReference type="ARBA" id="ARBA00007558"/>
    </source>
</evidence>
<dbReference type="Pfam" id="PF04884">
    <property type="entry name" value="UVB_sens_prot"/>
    <property type="match status" value="1"/>
</dbReference>
<dbReference type="PANTHER" id="PTHR12770">
    <property type="entry name" value="RUS1 FAMILY PROTEIN C16ORF58"/>
    <property type="match status" value="1"/>
</dbReference>
<comment type="similarity">
    <text evidence="2">Belongs to the RUS1 family.</text>
</comment>
<proteinExistence type="inferred from homology"/>
<evidence type="ECO:0000313" key="8">
    <source>
        <dbReference type="EMBL" id="CCC54109.1"/>
    </source>
</evidence>
<feature type="transmembrane region" description="Helical" evidence="6">
    <location>
        <begin position="231"/>
        <end position="247"/>
    </location>
</feature>
<accession>G0U926</accession>
<keyword evidence="3 6" id="KW-0812">Transmembrane</keyword>
<keyword evidence="4 6" id="KW-1133">Transmembrane helix</keyword>
<dbReference type="InterPro" id="IPR006968">
    <property type="entry name" value="RUS_fam"/>
</dbReference>
<comment type="subcellular location">
    <subcellularLocation>
        <location evidence="1">Membrane</location>
    </subcellularLocation>
</comment>
<feature type="transmembrane region" description="Helical" evidence="6">
    <location>
        <begin position="328"/>
        <end position="347"/>
    </location>
</feature>
<sequence length="618" mass="68441">LRAFSGFDFRTSSLFLSILIYTSPSKKRKIEKTKMPLLRGMRLGFIAPASHMGQRVLLAGKWTRPALRFIHLGVPRGSRSASAAISPAQISVEACSYSAQTQQLSLSPGEAKDREKGNRCLDPSTLHSSVSLRSKSFKSADFGFSQGKNIYTWEPSLKRSGVFMLVSHQEESLAQRLRLVGMPSGYPHSCGVGFRRYFLLSLCSSSVSSFASSIGFQSILNGFFLASSPQLWMLKDLVPALAAAYLANRIVSYENRPKFWFVVSVGMHNLSVIAEMIVPSLVPQHLLFAAVTTSCIRQSASLMFLVTRASALQHFAISNNLAELTKKFNSFGIVIYTVATALGIAFTSVVTSLTAQLITVLMCCAVNLIISHQSMCKIAFRMLNGTTISVILHEYIQNGSTCSCRRVLTPREVSDRIGLQMIDPNVRDPDNRTCLLCVSPPVYKLRVRPECLGRDVVYLCASGMFLLALWEPVSHFSTLADGGGRGKLPLLRRLFARSKTRARDARVSKLFKRRLVLLVHQDCDSMHLLTAYLVAYTALLHHAESEATLHQFLKTCGDDQATWLERGKELQDSLRFAGWDVDQLILDSPNYRVSDLSFAASRVVRTSLSNTSSHVCEP</sequence>
<evidence type="ECO:0000256" key="3">
    <source>
        <dbReference type="ARBA" id="ARBA00022692"/>
    </source>
</evidence>
<evidence type="ECO:0000256" key="5">
    <source>
        <dbReference type="ARBA" id="ARBA00023136"/>
    </source>
</evidence>
<keyword evidence="5 6" id="KW-0472">Membrane</keyword>
<evidence type="ECO:0000256" key="6">
    <source>
        <dbReference type="SAM" id="Phobius"/>
    </source>
</evidence>
<organism evidence="8">
    <name type="scientific">Trypanosoma vivax (strain Y486)</name>
    <dbReference type="NCBI Taxonomy" id="1055687"/>
    <lineage>
        <taxon>Eukaryota</taxon>
        <taxon>Discoba</taxon>
        <taxon>Euglenozoa</taxon>
        <taxon>Kinetoplastea</taxon>
        <taxon>Metakinetoplastina</taxon>
        <taxon>Trypanosomatida</taxon>
        <taxon>Trypanosomatidae</taxon>
        <taxon>Trypanosoma</taxon>
        <taxon>Duttonella</taxon>
    </lineage>
</organism>
<feature type="transmembrane region" description="Helical" evidence="6">
    <location>
        <begin position="259"/>
        <end position="281"/>
    </location>
</feature>
<dbReference type="GO" id="GO:0016020">
    <property type="term" value="C:membrane"/>
    <property type="evidence" value="ECO:0007669"/>
    <property type="project" value="UniProtKB-SubCell"/>
</dbReference>
<evidence type="ECO:0000256" key="4">
    <source>
        <dbReference type="ARBA" id="ARBA00022989"/>
    </source>
</evidence>
<feature type="transmembrane region" description="Helical" evidence="6">
    <location>
        <begin position="197"/>
        <end position="219"/>
    </location>
</feature>
<dbReference type="EMBL" id="HE573027">
    <property type="protein sequence ID" value="CCC54109.1"/>
    <property type="molecule type" value="Genomic_DNA"/>
</dbReference>
<dbReference type="AlphaFoldDB" id="G0U926"/>
<feature type="domain" description="Protein root UVB sensitive/RUS" evidence="7">
    <location>
        <begin position="169"/>
        <end position="398"/>
    </location>
</feature>
<dbReference type="PANTHER" id="PTHR12770:SF31">
    <property type="entry name" value="RUS FAMILY MEMBER 1"/>
    <property type="match status" value="1"/>
</dbReference>
<feature type="transmembrane region" description="Helical" evidence="6">
    <location>
        <begin position="287"/>
        <end position="307"/>
    </location>
</feature>
<evidence type="ECO:0000259" key="7">
    <source>
        <dbReference type="Pfam" id="PF04884"/>
    </source>
</evidence>
<reference evidence="8" key="1">
    <citation type="journal article" date="2012" name="Proc. Natl. Acad. Sci. U.S.A.">
        <title>Antigenic diversity is generated by distinct evolutionary mechanisms in African trypanosome species.</title>
        <authorList>
            <person name="Jackson A.P."/>
            <person name="Berry A."/>
            <person name="Aslett M."/>
            <person name="Allison H.C."/>
            <person name="Burton P."/>
            <person name="Vavrova-Anderson J."/>
            <person name="Brown R."/>
            <person name="Browne H."/>
            <person name="Corton N."/>
            <person name="Hauser H."/>
            <person name="Gamble J."/>
            <person name="Gilderthorp R."/>
            <person name="Marcello L."/>
            <person name="McQuillan J."/>
            <person name="Otto T.D."/>
            <person name="Quail M.A."/>
            <person name="Sanders M.J."/>
            <person name="van Tonder A."/>
            <person name="Ginger M.L."/>
            <person name="Field M.C."/>
            <person name="Barry J.D."/>
            <person name="Hertz-Fowler C."/>
            <person name="Berriman M."/>
        </authorList>
    </citation>
    <scope>NUCLEOTIDE SEQUENCE</scope>
    <source>
        <strain evidence="8">Y486</strain>
    </source>
</reference>
<feature type="transmembrane region" description="Helical" evidence="6">
    <location>
        <begin position="353"/>
        <end position="371"/>
    </location>
</feature>